<dbReference type="EMBL" id="FORF01000027">
    <property type="protein sequence ID" value="SFJ54402.1"/>
    <property type="molecule type" value="Genomic_DNA"/>
</dbReference>
<protein>
    <submittedName>
        <fullName evidence="1">Uncharacterized protein</fullName>
    </submittedName>
</protein>
<proteinExistence type="predicted"/>
<keyword evidence="2" id="KW-1185">Reference proteome</keyword>
<evidence type="ECO:0000313" key="1">
    <source>
        <dbReference type="EMBL" id="SFJ54402.1"/>
    </source>
</evidence>
<dbReference type="AlphaFoldDB" id="A0A1I3S8U0"/>
<organism evidence="1 2">
    <name type="scientific">Aquamicrobium aerolatum DSM 21857</name>
    <dbReference type="NCBI Taxonomy" id="1121003"/>
    <lineage>
        <taxon>Bacteria</taxon>
        <taxon>Pseudomonadati</taxon>
        <taxon>Pseudomonadota</taxon>
        <taxon>Alphaproteobacteria</taxon>
        <taxon>Hyphomicrobiales</taxon>
        <taxon>Phyllobacteriaceae</taxon>
        <taxon>Aerobium</taxon>
    </lineage>
</organism>
<dbReference type="Proteomes" id="UP000242763">
    <property type="component" value="Unassembled WGS sequence"/>
</dbReference>
<reference evidence="2" key="1">
    <citation type="submission" date="2016-10" db="EMBL/GenBank/DDBJ databases">
        <authorList>
            <person name="Varghese N."/>
            <person name="Submissions S."/>
        </authorList>
    </citation>
    <scope>NUCLEOTIDE SEQUENCE [LARGE SCALE GENOMIC DNA]</scope>
    <source>
        <strain evidence="2">DSM 21857</strain>
    </source>
</reference>
<name>A0A1I3S8U0_9HYPH</name>
<dbReference type="STRING" id="1121003.SAMN03080618_03277"/>
<accession>A0A1I3S8U0</accession>
<gene>
    <name evidence="1" type="ORF">SAMN03080618_03277</name>
</gene>
<sequence>MAAYLFTNPIHRKDFVMKDGISGLGLVASLVPAVVTATTKGSHADLQGFNSATLIINTGAIAGDGLFVIAIQESDTTTDGDFADVDAADLLGILPAALDADTVYAQGYKGNKRYIRAVITKTSGTSIAASAVFALGHPHDAPVAG</sequence>
<evidence type="ECO:0000313" key="2">
    <source>
        <dbReference type="Proteomes" id="UP000242763"/>
    </source>
</evidence>